<comment type="similarity">
    <text evidence="2">Belongs to the MotA family.</text>
</comment>
<evidence type="ECO:0000256" key="4">
    <source>
        <dbReference type="ARBA" id="ARBA00022475"/>
    </source>
</evidence>
<dbReference type="PANTHER" id="PTHR30433:SF2">
    <property type="entry name" value="MOTILITY PROTEIN A"/>
    <property type="match status" value="1"/>
</dbReference>
<sequence>MRKQDILTPIGLILGFGFVLYGISIGDTGLSAFISMSSLAITVGGSFSALLITYSLDEIKLLFRMTIKSFTVNKISREDVIFDFKDLIRKSRVEGLLSLEEELEVIEDDFFKKGIELVIDGIDESTIRSILTMKIKESERKYEKAAKIYKTWGSYAPAFGMIGTLIGLIQMLADLQSPEVIASGMANALITTFYGALLANMILMPLGFNLQAKARNEVDYKEMVAVGVLSLKNGESMSIIEDKLINFLNEKEKNRYFSNLSQYDKGVSSYAQ</sequence>
<keyword evidence="11" id="KW-1185">Reference proteome</keyword>
<accession>A0A371J827</accession>
<keyword evidence="3" id="KW-0813">Transport</keyword>
<dbReference type="Pfam" id="PF01618">
    <property type="entry name" value="MotA_ExbB"/>
    <property type="match status" value="1"/>
</dbReference>
<evidence type="ECO:0000256" key="6">
    <source>
        <dbReference type="ARBA" id="ARBA00022989"/>
    </source>
</evidence>
<keyword evidence="5 8" id="KW-0812">Transmembrane</keyword>
<evidence type="ECO:0000256" key="5">
    <source>
        <dbReference type="ARBA" id="ARBA00022692"/>
    </source>
</evidence>
<keyword evidence="4" id="KW-1003">Cell membrane</keyword>
<dbReference type="GO" id="GO:0006935">
    <property type="term" value="P:chemotaxis"/>
    <property type="evidence" value="ECO:0007669"/>
    <property type="project" value="InterPro"/>
</dbReference>
<keyword evidence="7 8" id="KW-0472">Membrane</keyword>
<dbReference type="InterPro" id="IPR047055">
    <property type="entry name" value="MotA-like"/>
</dbReference>
<evidence type="ECO:0000256" key="8">
    <source>
        <dbReference type="SAM" id="Phobius"/>
    </source>
</evidence>
<feature type="transmembrane region" description="Helical" evidence="8">
    <location>
        <begin position="185"/>
        <end position="206"/>
    </location>
</feature>
<reference evidence="10 11" key="1">
    <citation type="journal article" date="2017" name="Genome Announc.">
        <title>Draft Genome Sequence of Romboutsia weinsteinii sp. nov. Strain CCRI-19649(T) Isolated from Surface Water.</title>
        <authorList>
            <person name="Maheux A.F."/>
            <person name="Boudreau D.K."/>
            <person name="Berube E."/>
            <person name="Boissinot M."/>
            <person name="Cantin P."/>
            <person name="Raymond F."/>
            <person name="Corbeil J."/>
            <person name="Omar R.F."/>
            <person name="Bergeron M.G."/>
        </authorList>
    </citation>
    <scope>NUCLEOTIDE SEQUENCE [LARGE SCALE GENOMIC DNA]</scope>
    <source>
        <strain evidence="10 11">CCRI-19649</strain>
    </source>
</reference>
<name>A0A371J827_9FIRM</name>
<feature type="transmembrane region" description="Helical" evidence="8">
    <location>
        <begin position="152"/>
        <end position="173"/>
    </location>
</feature>
<dbReference type="OrthoDB" id="9806929at2"/>
<feature type="domain" description="MotA/TolQ/ExbB proton channel" evidence="9">
    <location>
        <begin position="105"/>
        <end position="222"/>
    </location>
</feature>
<evidence type="ECO:0000256" key="2">
    <source>
        <dbReference type="ARBA" id="ARBA00008038"/>
    </source>
</evidence>
<dbReference type="GO" id="GO:0005886">
    <property type="term" value="C:plasma membrane"/>
    <property type="evidence" value="ECO:0007669"/>
    <property type="project" value="UniProtKB-SubCell"/>
</dbReference>
<dbReference type="GO" id="GO:0071978">
    <property type="term" value="P:bacterial-type flagellum-dependent swarming motility"/>
    <property type="evidence" value="ECO:0007669"/>
    <property type="project" value="InterPro"/>
</dbReference>
<dbReference type="InterPro" id="IPR002898">
    <property type="entry name" value="MotA_ExbB_proton_chnl"/>
</dbReference>
<proteinExistence type="inferred from homology"/>
<evidence type="ECO:0000256" key="3">
    <source>
        <dbReference type="ARBA" id="ARBA00022448"/>
    </source>
</evidence>
<evidence type="ECO:0000256" key="7">
    <source>
        <dbReference type="ARBA" id="ARBA00023136"/>
    </source>
</evidence>
<feature type="transmembrane region" description="Helical" evidence="8">
    <location>
        <begin position="32"/>
        <end position="56"/>
    </location>
</feature>
<dbReference type="EMBL" id="NOJY02000004">
    <property type="protein sequence ID" value="RDY28931.1"/>
    <property type="molecule type" value="Genomic_DNA"/>
</dbReference>
<comment type="caution">
    <text evidence="10">The sequence shown here is derived from an EMBL/GenBank/DDBJ whole genome shotgun (WGS) entry which is preliminary data.</text>
</comment>
<evidence type="ECO:0000259" key="9">
    <source>
        <dbReference type="Pfam" id="PF01618"/>
    </source>
</evidence>
<feature type="transmembrane region" description="Helical" evidence="8">
    <location>
        <begin position="7"/>
        <end position="26"/>
    </location>
</feature>
<dbReference type="Proteomes" id="UP000215694">
    <property type="component" value="Unassembled WGS sequence"/>
</dbReference>
<keyword evidence="6 8" id="KW-1133">Transmembrane helix</keyword>
<gene>
    <name evidence="10" type="ORF">CHL78_003145</name>
</gene>
<dbReference type="PROSITE" id="PS01307">
    <property type="entry name" value="MOTA"/>
    <property type="match status" value="1"/>
</dbReference>
<organism evidence="10 11">
    <name type="scientific">Romboutsia weinsteinii</name>
    <dbReference type="NCBI Taxonomy" id="2020949"/>
    <lineage>
        <taxon>Bacteria</taxon>
        <taxon>Bacillati</taxon>
        <taxon>Bacillota</taxon>
        <taxon>Clostridia</taxon>
        <taxon>Peptostreptococcales</taxon>
        <taxon>Peptostreptococcaceae</taxon>
        <taxon>Romboutsia</taxon>
    </lineage>
</organism>
<dbReference type="RefSeq" id="WP_094368683.1">
    <property type="nucleotide sequence ID" value="NZ_NOJY02000004.1"/>
</dbReference>
<comment type="subcellular location">
    <subcellularLocation>
        <location evidence="1">Cell membrane</location>
        <topology evidence="1">Multi-pass membrane protein</topology>
    </subcellularLocation>
</comment>
<evidence type="ECO:0000313" key="11">
    <source>
        <dbReference type="Proteomes" id="UP000215694"/>
    </source>
</evidence>
<dbReference type="PANTHER" id="PTHR30433">
    <property type="entry name" value="CHEMOTAXIS PROTEIN MOTA"/>
    <property type="match status" value="1"/>
</dbReference>
<dbReference type="InterPro" id="IPR000540">
    <property type="entry name" value="Flag_MotA_CS"/>
</dbReference>
<evidence type="ECO:0000256" key="1">
    <source>
        <dbReference type="ARBA" id="ARBA00004651"/>
    </source>
</evidence>
<protein>
    <submittedName>
        <fullName evidence="10">Motility protein A</fullName>
    </submittedName>
</protein>
<evidence type="ECO:0000313" key="10">
    <source>
        <dbReference type="EMBL" id="RDY28931.1"/>
    </source>
</evidence>
<dbReference type="AlphaFoldDB" id="A0A371J827"/>